<keyword evidence="5 10" id="KW-0479">Metal-binding</keyword>
<dbReference type="GO" id="GO:0045340">
    <property type="term" value="F:mercury ion binding"/>
    <property type="evidence" value="ECO:0007669"/>
    <property type="project" value="UniProtKB-UniRule"/>
</dbReference>
<comment type="caution">
    <text evidence="13">The sequence shown here is derived from an EMBL/GenBank/DDBJ whole genome shotgun (WGS) entry which is preliminary data.</text>
</comment>
<evidence type="ECO:0000256" key="3">
    <source>
        <dbReference type="ARBA" id="ARBA00011245"/>
    </source>
</evidence>
<dbReference type="PROSITE" id="PS50846">
    <property type="entry name" value="HMA_2"/>
    <property type="match status" value="1"/>
</dbReference>
<comment type="similarity">
    <text evidence="2">Belongs to the MerP family.</text>
</comment>
<dbReference type="CDD" id="cd00371">
    <property type="entry name" value="HMA"/>
    <property type="match status" value="1"/>
</dbReference>
<dbReference type="PRINTS" id="PR00946">
    <property type="entry name" value="HGSCAVENGER"/>
</dbReference>
<dbReference type="GO" id="GO:0042597">
    <property type="term" value="C:periplasmic space"/>
    <property type="evidence" value="ECO:0007669"/>
    <property type="project" value="UniProtKB-SubCell"/>
</dbReference>
<keyword evidence="6 11" id="KW-0732">Signal</keyword>
<protein>
    <recommendedName>
        <fullName evidence="10">Periplasmic mercury ion-binding protein</fullName>
    </recommendedName>
</protein>
<feature type="signal peptide" evidence="11">
    <location>
        <begin position="1"/>
        <end position="19"/>
    </location>
</feature>
<evidence type="ECO:0000256" key="4">
    <source>
        <dbReference type="ARBA" id="ARBA00022466"/>
    </source>
</evidence>
<dbReference type="FunFam" id="3.30.70.100:FF:000005">
    <property type="entry name" value="Copper-exporting P-type ATPase A"/>
    <property type="match status" value="1"/>
</dbReference>
<evidence type="ECO:0000313" key="14">
    <source>
        <dbReference type="Proteomes" id="UP000321337"/>
    </source>
</evidence>
<comment type="function">
    <text evidence="9 10">Involved in mercury resistance. Acts as a mercury scavenger that specifically binds to a mercuric ion in the periplasm and probably passes it to the cytoplasmic mercuric reductase MerA via the mercuric transport protein MerT.</text>
</comment>
<proteinExistence type="inferred from homology"/>
<sequence length="94" mass="9778">MRKLVALAALAAMTSPVWAATQSVTLSVPGMNCATCPITVKKALTKVSGVSKIDVSLDRREAKVTFDDAKANVEALTRATKDAGFPSTLAEAAK</sequence>
<evidence type="ECO:0000256" key="2">
    <source>
        <dbReference type="ARBA" id="ARBA00005938"/>
    </source>
</evidence>
<reference evidence="13 14" key="1">
    <citation type="submission" date="2019-07" db="EMBL/GenBank/DDBJ databases">
        <title>Whole genome shotgun sequence of Thiobacillus plumbophilus NBRC 107929.</title>
        <authorList>
            <person name="Hosoyama A."/>
            <person name="Uohara A."/>
            <person name="Ohji S."/>
            <person name="Ichikawa N."/>
        </authorList>
    </citation>
    <scope>NUCLEOTIDE SEQUENCE [LARGE SCALE GENOMIC DNA]</scope>
    <source>
        <strain evidence="13 14">NBRC 107929</strain>
    </source>
</reference>
<dbReference type="Proteomes" id="UP000321337">
    <property type="component" value="Unassembled WGS sequence"/>
</dbReference>
<dbReference type="PANTHER" id="PTHR46594:SF4">
    <property type="entry name" value="P-TYPE CATION-TRANSPORTING ATPASE"/>
    <property type="match status" value="1"/>
</dbReference>
<evidence type="ECO:0000256" key="9">
    <source>
        <dbReference type="ARBA" id="ARBA00045344"/>
    </source>
</evidence>
<dbReference type="RefSeq" id="WP_147073330.1">
    <property type="nucleotide sequence ID" value="NZ_AP021884.1"/>
</dbReference>
<dbReference type="InterPro" id="IPR017969">
    <property type="entry name" value="Heavy-metal-associated_CS"/>
</dbReference>
<comment type="subcellular location">
    <subcellularLocation>
        <location evidence="1 10">Periplasm</location>
    </subcellularLocation>
</comment>
<keyword evidence="8 10" id="KW-0476">Mercury</keyword>
<keyword evidence="7 10" id="KW-0574">Periplasm</keyword>
<evidence type="ECO:0000256" key="5">
    <source>
        <dbReference type="ARBA" id="ARBA00022723"/>
    </source>
</evidence>
<dbReference type="EMBL" id="BKAD01000019">
    <property type="protein sequence ID" value="GEP30870.1"/>
    <property type="molecule type" value="Genomic_DNA"/>
</dbReference>
<dbReference type="Gene3D" id="3.30.70.100">
    <property type="match status" value="1"/>
</dbReference>
<dbReference type="PANTHER" id="PTHR46594">
    <property type="entry name" value="P-TYPE CATION-TRANSPORTING ATPASE"/>
    <property type="match status" value="1"/>
</dbReference>
<evidence type="ECO:0000256" key="8">
    <source>
        <dbReference type="ARBA" id="ARBA00022914"/>
    </source>
</evidence>
<organism evidence="13 14">
    <name type="scientific">Sulfuriferula plumbiphila</name>
    <dbReference type="NCBI Taxonomy" id="171865"/>
    <lineage>
        <taxon>Bacteria</taxon>
        <taxon>Pseudomonadati</taxon>
        <taxon>Pseudomonadota</taxon>
        <taxon>Betaproteobacteria</taxon>
        <taxon>Nitrosomonadales</taxon>
        <taxon>Sulfuricellaceae</taxon>
        <taxon>Sulfuriferula</taxon>
    </lineage>
</organism>
<feature type="chain" id="PRO_5022021592" description="Periplasmic mercury ion-binding protein" evidence="11">
    <location>
        <begin position="20"/>
        <end position="94"/>
    </location>
</feature>
<dbReference type="PROSITE" id="PS01047">
    <property type="entry name" value="HMA_1"/>
    <property type="match status" value="1"/>
</dbReference>
<keyword evidence="14" id="KW-1185">Reference proteome</keyword>
<dbReference type="InterPro" id="IPR001802">
    <property type="entry name" value="MerP/CopZ"/>
</dbReference>
<dbReference type="InterPro" id="IPR006121">
    <property type="entry name" value="HMA_dom"/>
</dbReference>
<dbReference type="AlphaFoldDB" id="A0A512L8S8"/>
<dbReference type="NCBIfam" id="TIGR02052">
    <property type="entry name" value="MerP"/>
    <property type="match status" value="1"/>
</dbReference>
<dbReference type="OrthoDB" id="7205933at2"/>
<evidence type="ECO:0000256" key="11">
    <source>
        <dbReference type="SAM" id="SignalP"/>
    </source>
</evidence>
<evidence type="ECO:0000256" key="7">
    <source>
        <dbReference type="ARBA" id="ARBA00022764"/>
    </source>
</evidence>
<name>A0A512L8S8_9PROT</name>
<evidence type="ECO:0000256" key="1">
    <source>
        <dbReference type="ARBA" id="ARBA00004418"/>
    </source>
</evidence>
<gene>
    <name evidence="13" type="primary">merP_1</name>
    <name evidence="10" type="synonym">merP</name>
    <name evidence="13" type="ORF">TPL01_20080</name>
</gene>
<evidence type="ECO:0000256" key="10">
    <source>
        <dbReference type="RuleBase" id="RU361212"/>
    </source>
</evidence>
<keyword evidence="4 10" id="KW-0475">Mercuric resistance</keyword>
<dbReference type="GO" id="GO:0015097">
    <property type="term" value="F:mercury ion transmembrane transporter activity"/>
    <property type="evidence" value="ECO:0007669"/>
    <property type="project" value="UniProtKB-UniRule"/>
</dbReference>
<dbReference type="Pfam" id="PF00403">
    <property type="entry name" value="HMA"/>
    <property type="match status" value="1"/>
</dbReference>
<evidence type="ECO:0000313" key="13">
    <source>
        <dbReference type="EMBL" id="GEP30870.1"/>
    </source>
</evidence>
<feature type="domain" description="HMA" evidence="12">
    <location>
        <begin position="22"/>
        <end position="88"/>
    </location>
</feature>
<evidence type="ECO:0000256" key="6">
    <source>
        <dbReference type="ARBA" id="ARBA00022729"/>
    </source>
</evidence>
<dbReference type="SUPFAM" id="SSF55008">
    <property type="entry name" value="HMA, heavy metal-associated domain"/>
    <property type="match status" value="1"/>
</dbReference>
<comment type="subunit">
    <text evidence="3">Monomer.</text>
</comment>
<dbReference type="InterPro" id="IPR011795">
    <property type="entry name" value="MerP"/>
</dbReference>
<dbReference type="InterPro" id="IPR036163">
    <property type="entry name" value="HMA_dom_sf"/>
</dbReference>
<evidence type="ECO:0000259" key="12">
    <source>
        <dbReference type="PROSITE" id="PS50846"/>
    </source>
</evidence>
<accession>A0A512L8S8</accession>